<dbReference type="PANTHER" id="PTHR13303">
    <property type="entry name" value="PREFOLDIN SUBUNIT 2"/>
    <property type="match status" value="1"/>
</dbReference>
<dbReference type="GO" id="GO:0051082">
    <property type="term" value="F:unfolded protein binding"/>
    <property type="evidence" value="ECO:0007669"/>
    <property type="project" value="InterPro"/>
</dbReference>
<keyword evidence="2" id="KW-0143">Chaperone</keyword>
<dbReference type="OrthoDB" id="29646at2759"/>
<evidence type="ECO:0000256" key="1">
    <source>
        <dbReference type="ARBA" id="ARBA00008045"/>
    </source>
</evidence>
<reference evidence="4 5" key="1">
    <citation type="submission" date="2020-04" db="EMBL/GenBank/DDBJ databases">
        <title>Plant Genome Project.</title>
        <authorList>
            <person name="Zhang R.-G."/>
        </authorList>
    </citation>
    <scope>NUCLEOTIDE SEQUENCE [LARGE SCALE GENOMIC DNA]</scope>
    <source>
        <strain evidence="4">YNK0</strain>
        <tissue evidence="4">Leaf</tissue>
    </source>
</reference>
<name>A0A834YSI2_TETSI</name>
<gene>
    <name evidence="4" type="ORF">HHK36_022753</name>
</gene>
<feature type="region of interest" description="Disordered" evidence="3">
    <location>
        <begin position="1"/>
        <end position="21"/>
    </location>
</feature>
<evidence type="ECO:0000256" key="3">
    <source>
        <dbReference type="SAM" id="MobiDB-lite"/>
    </source>
</evidence>
<dbReference type="Proteomes" id="UP000655225">
    <property type="component" value="Unassembled WGS sequence"/>
</dbReference>
<dbReference type="Gene3D" id="1.10.287.370">
    <property type="match status" value="1"/>
</dbReference>
<evidence type="ECO:0000256" key="2">
    <source>
        <dbReference type="ARBA" id="ARBA00023186"/>
    </source>
</evidence>
<dbReference type="InterPro" id="IPR027235">
    <property type="entry name" value="PFD2"/>
</dbReference>
<keyword evidence="5" id="KW-1185">Reference proteome</keyword>
<evidence type="ECO:0000313" key="4">
    <source>
        <dbReference type="EMBL" id="KAF8392411.1"/>
    </source>
</evidence>
<dbReference type="GO" id="GO:0006457">
    <property type="term" value="P:protein folding"/>
    <property type="evidence" value="ECO:0007669"/>
    <property type="project" value="InterPro"/>
</dbReference>
<dbReference type="SUPFAM" id="SSF46579">
    <property type="entry name" value="Prefoldin"/>
    <property type="match status" value="1"/>
</dbReference>
<comment type="caution">
    <text evidence="4">The sequence shown here is derived from an EMBL/GenBank/DDBJ whole genome shotgun (WGS) entry which is preliminary data.</text>
</comment>
<dbReference type="InterPro" id="IPR009053">
    <property type="entry name" value="Prefoldin"/>
</dbReference>
<proteinExistence type="inferred from homology"/>
<protein>
    <submittedName>
        <fullName evidence="4">Uncharacterized protein</fullName>
    </submittedName>
</protein>
<accession>A0A834YSI2</accession>
<dbReference type="GO" id="GO:0016272">
    <property type="term" value="C:prefoldin complex"/>
    <property type="evidence" value="ECO:0007669"/>
    <property type="project" value="InterPro"/>
</dbReference>
<dbReference type="GO" id="GO:0009409">
    <property type="term" value="P:response to cold"/>
    <property type="evidence" value="ECO:0007669"/>
    <property type="project" value="UniProtKB-ARBA"/>
</dbReference>
<dbReference type="AlphaFoldDB" id="A0A834YSI2"/>
<comment type="similarity">
    <text evidence="1">Belongs to the prefoldin subunit beta family.</text>
</comment>
<organism evidence="4 5">
    <name type="scientific">Tetracentron sinense</name>
    <name type="common">Spur-leaf</name>
    <dbReference type="NCBI Taxonomy" id="13715"/>
    <lineage>
        <taxon>Eukaryota</taxon>
        <taxon>Viridiplantae</taxon>
        <taxon>Streptophyta</taxon>
        <taxon>Embryophyta</taxon>
        <taxon>Tracheophyta</taxon>
        <taxon>Spermatophyta</taxon>
        <taxon>Magnoliopsida</taxon>
        <taxon>Trochodendrales</taxon>
        <taxon>Trochodendraceae</taxon>
        <taxon>Tetracentron</taxon>
    </lineage>
</organism>
<dbReference type="InterPro" id="IPR002777">
    <property type="entry name" value="PFD_beta-like"/>
</dbReference>
<sequence>MTSNVEGDGKEPINEQAVANPNGAMRADKNQLYSKITELEMEASEHSLVIGAIQSLDPSRRCYRMIGGMLVERTKLGYENLTVRGRMMAMGRKVQLREFLWVLQVQQNDRTVVVTRNGRLLVNVRWFFIFYGGKWHLEFLFVDQEANYLMSLTVRCRAYPEVDGSHQDSPFSTIGYSLDNSFM</sequence>
<dbReference type="Pfam" id="PF01920">
    <property type="entry name" value="Prefoldin_2"/>
    <property type="match status" value="1"/>
</dbReference>
<evidence type="ECO:0000313" key="5">
    <source>
        <dbReference type="Proteomes" id="UP000655225"/>
    </source>
</evidence>
<dbReference type="EMBL" id="JABCRI010000016">
    <property type="protein sequence ID" value="KAF8392411.1"/>
    <property type="molecule type" value="Genomic_DNA"/>
</dbReference>